<sequence length="272" mass="29903">MNNPEDRLLRQRLARAASRHTPAPSPENCTDVGDVTHLSTMAAHVLEGADVVALEAAIAGVKAFTSQHSGHVALEQEVVNMETRLALIAQREALNTAAAQLLAQCLAEQQGNPMVLKAAREEELLQLLSRAAELELVSEKIAAAKSFLERVTHERQLEVKRKERLMESLQGRMGYLCNVINSKNDDGSVLMVSCLESAKEDFALLQTTSYELQQALETLPSDAFPEARKMAGEVEVILQRYTNTQKAVDTWTVLMQPLSDASATQLVRASRE</sequence>
<dbReference type="Proteomes" id="UP001190700">
    <property type="component" value="Unassembled WGS sequence"/>
</dbReference>
<proteinExistence type="predicted"/>
<reference evidence="1 2" key="1">
    <citation type="journal article" date="2015" name="Genome Biol. Evol.">
        <title>Comparative Genomics of a Bacterivorous Green Alga Reveals Evolutionary Causalities and Consequences of Phago-Mixotrophic Mode of Nutrition.</title>
        <authorList>
            <person name="Burns J.A."/>
            <person name="Paasch A."/>
            <person name="Narechania A."/>
            <person name="Kim E."/>
        </authorList>
    </citation>
    <scope>NUCLEOTIDE SEQUENCE [LARGE SCALE GENOMIC DNA]</scope>
    <source>
        <strain evidence="1 2">PLY_AMNH</strain>
    </source>
</reference>
<evidence type="ECO:0000313" key="2">
    <source>
        <dbReference type="Proteomes" id="UP001190700"/>
    </source>
</evidence>
<organism evidence="1 2">
    <name type="scientific">Cymbomonas tetramitiformis</name>
    <dbReference type="NCBI Taxonomy" id="36881"/>
    <lineage>
        <taxon>Eukaryota</taxon>
        <taxon>Viridiplantae</taxon>
        <taxon>Chlorophyta</taxon>
        <taxon>Pyramimonadophyceae</taxon>
        <taxon>Pyramimonadales</taxon>
        <taxon>Pyramimonadaceae</taxon>
        <taxon>Cymbomonas</taxon>
    </lineage>
</organism>
<accession>A0AAE0FK46</accession>
<evidence type="ECO:0000313" key="1">
    <source>
        <dbReference type="EMBL" id="KAK3260970.1"/>
    </source>
</evidence>
<protein>
    <submittedName>
        <fullName evidence="1">Uncharacterized protein</fullName>
    </submittedName>
</protein>
<keyword evidence="2" id="KW-1185">Reference proteome</keyword>
<dbReference type="EMBL" id="LGRX02017275">
    <property type="protein sequence ID" value="KAK3260970.1"/>
    <property type="molecule type" value="Genomic_DNA"/>
</dbReference>
<gene>
    <name evidence="1" type="ORF">CYMTET_30101</name>
</gene>
<comment type="caution">
    <text evidence="1">The sequence shown here is derived from an EMBL/GenBank/DDBJ whole genome shotgun (WGS) entry which is preliminary data.</text>
</comment>
<name>A0AAE0FK46_9CHLO</name>
<dbReference type="AlphaFoldDB" id="A0AAE0FK46"/>